<dbReference type="InterPro" id="IPR017853">
    <property type="entry name" value="GH"/>
</dbReference>
<protein>
    <submittedName>
        <fullName evidence="2">GH25 family lysozyme</fullName>
    </submittedName>
</protein>
<dbReference type="Proteomes" id="UP001589535">
    <property type="component" value="Unassembled WGS sequence"/>
</dbReference>
<proteinExistence type="inferred from homology"/>
<dbReference type="SUPFAM" id="SSF51445">
    <property type="entry name" value="(Trans)glycosidases"/>
    <property type="match status" value="1"/>
</dbReference>
<dbReference type="Pfam" id="PF01183">
    <property type="entry name" value="Glyco_hydro_25"/>
    <property type="match status" value="1"/>
</dbReference>
<dbReference type="EMBL" id="JBHMBK010000021">
    <property type="protein sequence ID" value="MFB9687718.1"/>
    <property type="molecule type" value="Genomic_DNA"/>
</dbReference>
<comment type="similarity">
    <text evidence="1">Belongs to the glycosyl hydrolase 25 family.</text>
</comment>
<name>A0ABV5U8I9_9PSEU</name>
<dbReference type="Gene3D" id="3.20.20.80">
    <property type="entry name" value="Glycosidases"/>
    <property type="match status" value="1"/>
</dbReference>
<gene>
    <name evidence="2" type="ORF">ACFFTO_26360</name>
</gene>
<dbReference type="RefSeq" id="WP_378198549.1">
    <property type="nucleotide sequence ID" value="NZ_JBHMBK010000021.1"/>
</dbReference>
<evidence type="ECO:0000313" key="3">
    <source>
        <dbReference type="Proteomes" id="UP001589535"/>
    </source>
</evidence>
<sequence length="333" mass="36051">MSGTGVDLHPYYQRGTNALPNVSFGWIKMADGAAVYRKQADGKLWTADAHAALFRRLGLPFGGYEFASASTDGGRAFDVLWGECQRLGGTGVAPATDIEGDGWNKTNATARGRSFCSRARARGVRPAIYMDLWLLQACRPDEWPEDPVIWAPRYSGLKPEDGARYTGHYDVHQFSSSGTLPGSAGSVDMNRAYTTAHLIGEDDMPDEATFKTWVSQVIDSKLGAINAGTRDTVRYEVLATPHDPQDPRSFIFGDRNIVDILVELLRQAFAANAKADAVAAALAELATDKDITPEKMQEMLTKAVAESIQVSGQLHIEPISGPDAQATTQAVSQ</sequence>
<organism evidence="2 3">
    <name type="scientific">Amycolatopsis plumensis</name>
    <dbReference type="NCBI Taxonomy" id="236508"/>
    <lineage>
        <taxon>Bacteria</taxon>
        <taxon>Bacillati</taxon>
        <taxon>Actinomycetota</taxon>
        <taxon>Actinomycetes</taxon>
        <taxon>Pseudonocardiales</taxon>
        <taxon>Pseudonocardiaceae</taxon>
        <taxon>Amycolatopsis</taxon>
    </lineage>
</organism>
<comment type="caution">
    <text evidence="2">The sequence shown here is derived from an EMBL/GenBank/DDBJ whole genome shotgun (WGS) entry which is preliminary data.</text>
</comment>
<accession>A0ABV5U8I9</accession>
<reference evidence="2 3" key="1">
    <citation type="submission" date="2024-09" db="EMBL/GenBank/DDBJ databases">
        <authorList>
            <person name="Sun Q."/>
            <person name="Mori K."/>
        </authorList>
    </citation>
    <scope>NUCLEOTIDE SEQUENCE [LARGE SCALE GENOMIC DNA]</scope>
    <source>
        <strain evidence="2 3">JCM 13852</strain>
    </source>
</reference>
<evidence type="ECO:0000313" key="2">
    <source>
        <dbReference type="EMBL" id="MFB9687718.1"/>
    </source>
</evidence>
<keyword evidence="3" id="KW-1185">Reference proteome</keyword>
<evidence type="ECO:0000256" key="1">
    <source>
        <dbReference type="ARBA" id="ARBA00010646"/>
    </source>
</evidence>
<dbReference type="InterPro" id="IPR002053">
    <property type="entry name" value="Glyco_hydro_25"/>
</dbReference>